<feature type="domain" description="A-factor biosynthesis hotdog" evidence="2">
    <location>
        <begin position="196"/>
        <end position="318"/>
    </location>
</feature>
<feature type="region of interest" description="Disordered" evidence="1">
    <location>
        <begin position="178"/>
        <end position="199"/>
    </location>
</feature>
<name>A0ABX3YIP7_9ACTN</name>
<feature type="domain" description="A-factor biosynthesis hotdog" evidence="2">
    <location>
        <begin position="19"/>
        <end position="156"/>
    </location>
</feature>
<dbReference type="NCBIfam" id="NF041195">
    <property type="entry name" value="ScbA_BarX_GamBu"/>
    <property type="match status" value="1"/>
</dbReference>
<dbReference type="InterPro" id="IPR047757">
    <property type="entry name" value="AfsA-like"/>
</dbReference>
<gene>
    <name evidence="3" type="ORF">OQI_14150</name>
</gene>
<keyword evidence="4" id="KW-1185">Reference proteome</keyword>
<dbReference type="EMBL" id="MRYD01000062">
    <property type="protein sequence ID" value="OSZ59801.1"/>
    <property type="molecule type" value="Genomic_DNA"/>
</dbReference>
<evidence type="ECO:0000256" key="1">
    <source>
        <dbReference type="SAM" id="MobiDB-lite"/>
    </source>
</evidence>
<dbReference type="Pfam" id="PF03756">
    <property type="entry name" value="AfsA"/>
    <property type="match status" value="2"/>
</dbReference>
<dbReference type="RefSeq" id="WP_318275337.1">
    <property type="nucleotide sequence ID" value="NZ_MRYD01000062.1"/>
</dbReference>
<organism evidence="3 4">
    <name type="scientific">Streptomyces pharetrae CZA14</name>
    <dbReference type="NCBI Taxonomy" id="1144883"/>
    <lineage>
        <taxon>Bacteria</taxon>
        <taxon>Bacillati</taxon>
        <taxon>Actinomycetota</taxon>
        <taxon>Actinomycetes</taxon>
        <taxon>Kitasatosporales</taxon>
        <taxon>Streptomycetaceae</taxon>
        <taxon>Streptomyces</taxon>
    </lineage>
</organism>
<evidence type="ECO:0000259" key="2">
    <source>
        <dbReference type="Pfam" id="PF03756"/>
    </source>
</evidence>
<sequence length="341" mass="37113">MSRSITSGLSYSATVSRRLVHRAAVCEVFLTDTERESDERFLVAAQLPRVHSYYSDHLTTPAAYDPLLLLEVFRQTSILVAHEHLGAPHDNKFTFNDGDLAVLDQEALVIGDRPGHALLDVEVVTEKRRHGELVGVTLRMSMALDGRDAATMTMAIQWMPPHAWQGLRERGRAALGLTAEPASGHPGTRRLPPASVGRHSPQNVVLSESAVIGRELVAKVLVDQSHPALFDHPLDHIPGALLFEAYRQTALHAAHELLGLSPHRLTLVRCVAAFTRFGEFELPTTCRAELVEGPDRAGVTFRLQTSQDEVVVSTAEIGLQCAAPLGSRLVPESAPLALQAG</sequence>
<reference evidence="3 4" key="1">
    <citation type="submission" date="2016-12" db="EMBL/GenBank/DDBJ databases">
        <title>Genome Mining:The Detection of Biosynthetic Gene Clusters to Aid in the Expression of Curamycin A produced by Streptomyces sp. strain CZA14.</title>
        <authorList>
            <person name="Durrell K.A."/>
            <person name="Kirby B.M."/>
            <person name="Khan W."/>
            <person name="Mthethwa T."/>
            <person name="Le Roes-Hill M."/>
        </authorList>
    </citation>
    <scope>NUCLEOTIDE SEQUENCE [LARGE SCALE GENOMIC DNA]</scope>
    <source>
        <strain evidence="3 4">CZA14</strain>
    </source>
</reference>
<evidence type="ECO:0000313" key="3">
    <source>
        <dbReference type="EMBL" id="OSZ59801.1"/>
    </source>
</evidence>
<dbReference type="Proteomes" id="UP000194266">
    <property type="component" value="Unassembled WGS sequence"/>
</dbReference>
<evidence type="ECO:0000313" key="4">
    <source>
        <dbReference type="Proteomes" id="UP000194266"/>
    </source>
</evidence>
<protein>
    <recommendedName>
        <fullName evidence="2">A-factor biosynthesis hotdog domain-containing protein</fullName>
    </recommendedName>
</protein>
<accession>A0ABX3YIP7</accession>
<comment type="caution">
    <text evidence="3">The sequence shown here is derived from an EMBL/GenBank/DDBJ whole genome shotgun (WGS) entry which is preliminary data.</text>
</comment>
<proteinExistence type="predicted"/>
<dbReference type="InterPro" id="IPR005509">
    <property type="entry name" value="AfsA_hotdog_dom"/>
</dbReference>